<feature type="transmembrane region" description="Helical" evidence="17">
    <location>
        <begin position="46"/>
        <end position="71"/>
    </location>
</feature>
<evidence type="ECO:0000256" key="11">
    <source>
        <dbReference type="ARBA" id="ARBA00022989"/>
    </source>
</evidence>
<feature type="transmembrane region" description="Helical" evidence="17">
    <location>
        <begin position="476"/>
        <end position="495"/>
    </location>
</feature>
<dbReference type="InterPro" id="IPR010934">
    <property type="entry name" value="NADH_DH_su5_C"/>
</dbReference>
<dbReference type="GO" id="GO:0005743">
    <property type="term" value="C:mitochondrial inner membrane"/>
    <property type="evidence" value="ECO:0007669"/>
    <property type="project" value="UniProtKB-SubCell"/>
</dbReference>
<comment type="function">
    <text evidence="1">Core subunit of the mitochondrial membrane respiratory chain NADH dehydrogenase (Complex I) that is believed to belong to the minimal assembly required for catalysis. Complex I functions in the transfer of electrons from NADH to the respiratory chain. The immediate electron acceptor for the enzyme is believed to be ubiquinone.</text>
</comment>
<feature type="transmembrane region" description="Helical" evidence="17">
    <location>
        <begin position="262"/>
        <end position="280"/>
    </location>
</feature>
<evidence type="ECO:0000256" key="16">
    <source>
        <dbReference type="ARBA" id="ARBA00049551"/>
    </source>
</evidence>
<evidence type="ECO:0000259" key="19">
    <source>
        <dbReference type="Pfam" id="PF00662"/>
    </source>
</evidence>
<keyword evidence="10" id="KW-0249">Electron transport</keyword>
<evidence type="ECO:0000256" key="3">
    <source>
        <dbReference type="ARBA" id="ARBA00012944"/>
    </source>
</evidence>
<gene>
    <name evidence="21" type="primary">ND5</name>
</gene>
<dbReference type="GeneID" id="2914144"/>
<dbReference type="PRINTS" id="PR01434">
    <property type="entry name" value="NADHDHGNASE5"/>
</dbReference>
<evidence type="ECO:0000256" key="8">
    <source>
        <dbReference type="ARBA" id="ARBA00022792"/>
    </source>
</evidence>
<dbReference type="PANTHER" id="PTHR42829:SF2">
    <property type="entry name" value="NADH-UBIQUINONE OXIDOREDUCTASE CHAIN 5"/>
    <property type="match status" value="1"/>
</dbReference>
<dbReference type="GO" id="GO:0015990">
    <property type="term" value="P:electron transport coupled proton transport"/>
    <property type="evidence" value="ECO:0007669"/>
    <property type="project" value="TreeGrafter"/>
</dbReference>
<name>Q6F6C7_IXOUR</name>
<evidence type="ECO:0000256" key="13">
    <source>
        <dbReference type="ARBA" id="ARBA00023075"/>
    </source>
</evidence>
<keyword evidence="9" id="KW-1278">Translocase</keyword>
<evidence type="ECO:0000256" key="7">
    <source>
        <dbReference type="ARBA" id="ARBA00022692"/>
    </source>
</evidence>
<feature type="domain" description="NADH:quinone oxidoreductase/Mrp antiporter transmembrane" evidence="18">
    <location>
        <begin position="104"/>
        <end position="377"/>
    </location>
</feature>
<feature type="transmembrane region" description="Helical" evidence="17">
    <location>
        <begin position="165"/>
        <end position="184"/>
    </location>
</feature>
<keyword evidence="8" id="KW-0999">Mitochondrion inner membrane</keyword>
<feature type="transmembrane region" description="Helical" evidence="17">
    <location>
        <begin position="83"/>
        <end position="101"/>
    </location>
</feature>
<keyword evidence="15 17" id="KW-0472">Membrane</keyword>
<feature type="transmembrane region" description="Helical" evidence="17">
    <location>
        <begin position="447"/>
        <end position="464"/>
    </location>
</feature>
<evidence type="ECO:0000256" key="10">
    <source>
        <dbReference type="ARBA" id="ARBA00022982"/>
    </source>
</evidence>
<dbReference type="GO" id="GO:0003954">
    <property type="term" value="F:NADH dehydrogenase activity"/>
    <property type="evidence" value="ECO:0007669"/>
    <property type="project" value="TreeGrafter"/>
</dbReference>
<dbReference type="Pfam" id="PF00361">
    <property type="entry name" value="Proton_antipo_M"/>
    <property type="match status" value="1"/>
</dbReference>
<evidence type="ECO:0000256" key="2">
    <source>
        <dbReference type="ARBA" id="ARBA00004448"/>
    </source>
</evidence>
<evidence type="ECO:0000259" key="20">
    <source>
        <dbReference type="Pfam" id="PF06455"/>
    </source>
</evidence>
<comment type="subcellular location">
    <subcellularLocation>
        <location evidence="2">Mitochondrion inner membrane</location>
        <topology evidence="2">Multi-pass membrane protein</topology>
    </subcellularLocation>
</comment>
<evidence type="ECO:0000256" key="12">
    <source>
        <dbReference type="ARBA" id="ARBA00023027"/>
    </source>
</evidence>
<feature type="domain" description="NADH dehydrogenase subunit 5 C-terminal" evidence="20">
    <location>
        <begin position="383"/>
        <end position="556"/>
    </location>
</feature>
<dbReference type="CTD" id="4540"/>
<feature type="transmembrane region" description="Helical" evidence="17">
    <location>
        <begin position="205"/>
        <end position="225"/>
    </location>
</feature>
<dbReference type="InterPro" id="IPR003945">
    <property type="entry name" value="NU5C-like"/>
</dbReference>
<feature type="transmembrane region" description="Helical" evidence="17">
    <location>
        <begin position="237"/>
        <end position="255"/>
    </location>
</feature>
<dbReference type="AlphaFoldDB" id="Q6F6C7"/>
<feature type="transmembrane region" description="Helical" evidence="17">
    <location>
        <begin position="414"/>
        <end position="435"/>
    </location>
</feature>
<dbReference type="Pfam" id="PF00662">
    <property type="entry name" value="Proton_antipo_N"/>
    <property type="match status" value="1"/>
</dbReference>
<comment type="similarity">
    <text evidence="17">Belongs to the complex I subunit 5 family.</text>
</comment>
<feature type="transmembrane region" description="Helical" evidence="17">
    <location>
        <begin position="7"/>
        <end position="26"/>
    </location>
</feature>
<feature type="domain" description="NADH-Ubiquinone oxidoreductase (complex I) chain 5 N-terminal" evidence="19">
    <location>
        <begin position="40"/>
        <end position="85"/>
    </location>
</feature>
<evidence type="ECO:0000256" key="6">
    <source>
        <dbReference type="ARBA" id="ARBA00022660"/>
    </source>
</evidence>
<dbReference type="RefSeq" id="YP_054512.1">
    <property type="nucleotide sequence ID" value="NC_006078.1"/>
</dbReference>
<feature type="transmembrane region" description="Helical" evidence="17">
    <location>
        <begin position="367"/>
        <end position="393"/>
    </location>
</feature>
<comment type="catalytic activity">
    <reaction evidence="16 17">
        <text>a ubiquinone + NADH + 5 H(+)(in) = a ubiquinol + NAD(+) + 4 H(+)(out)</text>
        <dbReference type="Rhea" id="RHEA:29091"/>
        <dbReference type="Rhea" id="RHEA-COMP:9565"/>
        <dbReference type="Rhea" id="RHEA-COMP:9566"/>
        <dbReference type="ChEBI" id="CHEBI:15378"/>
        <dbReference type="ChEBI" id="CHEBI:16389"/>
        <dbReference type="ChEBI" id="CHEBI:17976"/>
        <dbReference type="ChEBI" id="CHEBI:57540"/>
        <dbReference type="ChEBI" id="CHEBI:57945"/>
        <dbReference type="EC" id="7.1.1.2"/>
    </reaction>
</comment>
<geneLocation type="mitochondrion" evidence="21"/>
<dbReference type="EC" id="7.1.1.2" evidence="3 17"/>
<evidence type="ECO:0000256" key="1">
    <source>
        <dbReference type="ARBA" id="ARBA00003257"/>
    </source>
</evidence>
<dbReference type="GO" id="GO:0008137">
    <property type="term" value="F:NADH dehydrogenase (ubiquinone) activity"/>
    <property type="evidence" value="ECO:0007669"/>
    <property type="project" value="UniProtKB-EC"/>
</dbReference>
<keyword evidence="12 17" id="KW-0520">NAD</keyword>
<evidence type="ECO:0000256" key="14">
    <source>
        <dbReference type="ARBA" id="ARBA00023128"/>
    </source>
</evidence>
<evidence type="ECO:0000313" key="21">
    <source>
        <dbReference type="EMBL" id="BAD27248.1"/>
    </source>
</evidence>
<keyword evidence="6" id="KW-0679">Respiratory chain</keyword>
<dbReference type="Pfam" id="PF06455">
    <property type="entry name" value="NADH5_C"/>
    <property type="match status" value="1"/>
</dbReference>
<evidence type="ECO:0000256" key="4">
    <source>
        <dbReference type="ARBA" id="ARBA00021096"/>
    </source>
</evidence>
<feature type="transmembrane region" description="Helical" evidence="17">
    <location>
        <begin position="538"/>
        <end position="556"/>
    </location>
</feature>
<organism evidence="21">
    <name type="scientific">Ixodes uriae</name>
    <name type="common">Seabird tick</name>
    <dbReference type="NCBI Taxonomy" id="59655"/>
    <lineage>
        <taxon>Eukaryota</taxon>
        <taxon>Metazoa</taxon>
        <taxon>Ecdysozoa</taxon>
        <taxon>Arthropoda</taxon>
        <taxon>Chelicerata</taxon>
        <taxon>Arachnida</taxon>
        <taxon>Acari</taxon>
        <taxon>Parasitiformes</taxon>
        <taxon>Ixodida</taxon>
        <taxon>Ixodoidea</taxon>
        <taxon>Ixodidae</taxon>
        <taxon>Ixodinae</taxon>
        <taxon>Ixodes</taxon>
    </lineage>
</organism>
<reference evidence="21" key="1">
    <citation type="journal article" date="2005" name="Mol. Biol. Evol.">
        <title>Evolution of duplicate control regions in the mitochondrial genomes of metazoa: a case study with Australasian Ixodes ticks.</title>
        <authorList>
            <person name="Shao R."/>
            <person name="Barker S.C."/>
            <person name="Mitani H."/>
            <person name="Aoki Y."/>
            <person name="Fukunaga M."/>
        </authorList>
    </citation>
    <scope>NUCLEOTIDE SEQUENCE</scope>
    <source>
        <strain evidence="21">Ag5</strain>
    </source>
</reference>
<proteinExistence type="inferred from homology"/>
<accession>Q6F6C7</accession>
<keyword evidence="14 17" id="KW-0496">Mitochondrion</keyword>
<evidence type="ECO:0000256" key="5">
    <source>
        <dbReference type="ARBA" id="ARBA00022448"/>
    </source>
</evidence>
<evidence type="ECO:0000256" key="15">
    <source>
        <dbReference type="ARBA" id="ARBA00023136"/>
    </source>
</evidence>
<evidence type="ECO:0000259" key="18">
    <source>
        <dbReference type="Pfam" id="PF00361"/>
    </source>
</evidence>
<comment type="function">
    <text evidence="17">Core subunit of the mitochondrial membrane respiratory chain NADH dehydrogenase (Complex I) which catalyzes electron transfer from NADH through the respiratory chain, using ubiquinone as an electron acceptor. Essential for the catalytic activity and assembly of complex I.</text>
</comment>
<feature type="transmembrane region" description="Helical" evidence="17">
    <location>
        <begin position="320"/>
        <end position="347"/>
    </location>
</feature>
<dbReference type="PANTHER" id="PTHR42829">
    <property type="entry name" value="NADH-UBIQUINONE OXIDOREDUCTASE CHAIN 5"/>
    <property type="match status" value="1"/>
</dbReference>
<keyword evidence="7 17" id="KW-0812">Transmembrane</keyword>
<dbReference type="InterPro" id="IPR001750">
    <property type="entry name" value="ND/Mrp_TM"/>
</dbReference>
<dbReference type="InterPro" id="IPR001516">
    <property type="entry name" value="Proton_antipo_N"/>
</dbReference>
<feature type="transmembrane region" description="Helical" evidence="17">
    <location>
        <begin position="286"/>
        <end position="308"/>
    </location>
</feature>
<dbReference type="GO" id="GO:0042773">
    <property type="term" value="P:ATP synthesis coupled electron transport"/>
    <property type="evidence" value="ECO:0007669"/>
    <property type="project" value="InterPro"/>
</dbReference>
<keyword evidence="11 17" id="KW-1133">Transmembrane helix</keyword>
<dbReference type="EMBL" id="AB087746">
    <property type="protein sequence ID" value="BAD27248.1"/>
    <property type="molecule type" value="Genomic_DNA"/>
</dbReference>
<evidence type="ECO:0000256" key="17">
    <source>
        <dbReference type="RuleBase" id="RU003404"/>
    </source>
</evidence>
<keyword evidence="13 17" id="KW-0830">Ubiquinone</keyword>
<sequence length="557" mass="64256">MFLSWGFFLLINSIICLLISLYIIYFNKFFIIEYMLYSLMNIEIKLYFLVDWISILFLFVVLFVSSMVIIYSDKYMEGDPNKNYFCVMVLLFVLSMVLLILCPNILMIILGWDGLGLVSYCLVIYYQSKDSYNSGMITVMSNRVGDVAILLSLVFLMNFGCYDMLMYNSINIICGIMIIIAGMTKSAQIPFSSWLPAAMAAPTPVSSLVHSSTLVTAGIYLLIRFSFLFKISLFSEMLFFFSSLTLFMAGVGANLEMDFKKIIAFSTLSQLGLIMMILSLGKMEFAFFHLLMHALFKSMLFLCAGLIIHNMGGVQDLRYLGNFFCYSPMVCGCMGLASMSLFGFPFMGGFYSKDLLLEYVYMSVDNMMYMLLLIVSIGLTVMYCMRMLYYVVWKGIMMSMYYSVDMNKMMTIPIYLLSIVVIMLGNILSWLMFSYEELIVLSNFSKMLNLFLIVFVIKIFYLVYINKMKGYSMGSVYKFLSSMWFMSFLTSYIFMCFYKKMSAVSEYDWMWVEEFGPSSLFKGMSSGSMISQWFQNNYLNSILLIIVSLIMMFLFII</sequence>
<keyword evidence="5 17" id="KW-0813">Transport</keyword>
<evidence type="ECO:0000256" key="9">
    <source>
        <dbReference type="ARBA" id="ARBA00022967"/>
    </source>
</evidence>
<protein>
    <recommendedName>
        <fullName evidence="4 17">NADH-ubiquinone oxidoreductase chain 5</fullName>
        <ecNumber evidence="3 17">7.1.1.2</ecNumber>
    </recommendedName>
</protein>
<feature type="transmembrane region" description="Helical" evidence="17">
    <location>
        <begin position="140"/>
        <end position="159"/>
    </location>
</feature>
<feature type="transmembrane region" description="Helical" evidence="17">
    <location>
        <begin position="107"/>
        <end position="128"/>
    </location>
</feature>